<dbReference type="EMBL" id="JAUYZG010000005">
    <property type="protein sequence ID" value="KAK2907367.1"/>
    <property type="molecule type" value="Genomic_DNA"/>
</dbReference>
<keyword evidence="4" id="KW-1185">Reference proteome</keyword>
<name>A0AA88Q4X1_9TELE</name>
<dbReference type="Proteomes" id="UP001187343">
    <property type="component" value="Unassembled WGS sequence"/>
</dbReference>
<feature type="coiled-coil region" evidence="1">
    <location>
        <begin position="139"/>
        <end position="166"/>
    </location>
</feature>
<proteinExistence type="predicted"/>
<protein>
    <submittedName>
        <fullName evidence="3">Uncharacterized protein</fullName>
    </submittedName>
</protein>
<sequence length="233" mass="25834">MSRGSTWSSKGTRYLIDIWADSHISQLLEKTHKNADVLSKFSERMKEKGEKGITATDPEPNGPTDTPLTTCKEDSDTRPSCDEQNGESNGRLAIPGAQARKHLGRKRKAKDHQADGLQAYMAQQSKQLQDMYEAEQKRQAQENTVLENLLRAHQEAEERRFQAMQAQQEANRHMFTQLMATVANALSSGQSQHTTLASSNPLCSSSSSEFKPCQCLVHSSATQGPTAAYGHTR</sequence>
<evidence type="ECO:0000313" key="4">
    <source>
        <dbReference type="Proteomes" id="UP001187343"/>
    </source>
</evidence>
<evidence type="ECO:0000256" key="2">
    <source>
        <dbReference type="SAM" id="MobiDB-lite"/>
    </source>
</evidence>
<gene>
    <name evidence="3" type="ORF">Q8A67_006352</name>
</gene>
<keyword evidence="1" id="KW-0175">Coiled coil</keyword>
<dbReference type="AlphaFoldDB" id="A0AA88Q4X1"/>
<feature type="compositionally biased region" description="Basic residues" evidence="2">
    <location>
        <begin position="99"/>
        <end position="110"/>
    </location>
</feature>
<accession>A0AA88Q4X1</accession>
<evidence type="ECO:0000313" key="3">
    <source>
        <dbReference type="EMBL" id="KAK2907367.1"/>
    </source>
</evidence>
<feature type="region of interest" description="Disordered" evidence="2">
    <location>
        <begin position="44"/>
        <end position="112"/>
    </location>
</feature>
<feature type="compositionally biased region" description="Basic and acidic residues" evidence="2">
    <location>
        <begin position="71"/>
        <end position="81"/>
    </location>
</feature>
<comment type="caution">
    <text evidence="3">The sequence shown here is derived from an EMBL/GenBank/DDBJ whole genome shotgun (WGS) entry which is preliminary data.</text>
</comment>
<reference evidence="3" key="1">
    <citation type="submission" date="2023-08" db="EMBL/GenBank/DDBJ databases">
        <title>Chromosome-level Genome Assembly of mud carp (Cirrhinus molitorella).</title>
        <authorList>
            <person name="Liu H."/>
        </authorList>
    </citation>
    <scope>NUCLEOTIDE SEQUENCE</scope>
    <source>
        <strain evidence="3">Prfri</strain>
        <tissue evidence="3">Muscle</tissue>
    </source>
</reference>
<organism evidence="3 4">
    <name type="scientific">Cirrhinus molitorella</name>
    <name type="common">mud carp</name>
    <dbReference type="NCBI Taxonomy" id="172907"/>
    <lineage>
        <taxon>Eukaryota</taxon>
        <taxon>Metazoa</taxon>
        <taxon>Chordata</taxon>
        <taxon>Craniata</taxon>
        <taxon>Vertebrata</taxon>
        <taxon>Euteleostomi</taxon>
        <taxon>Actinopterygii</taxon>
        <taxon>Neopterygii</taxon>
        <taxon>Teleostei</taxon>
        <taxon>Ostariophysi</taxon>
        <taxon>Cypriniformes</taxon>
        <taxon>Cyprinidae</taxon>
        <taxon>Labeoninae</taxon>
        <taxon>Labeonini</taxon>
        <taxon>Cirrhinus</taxon>
    </lineage>
</organism>
<evidence type="ECO:0000256" key="1">
    <source>
        <dbReference type="SAM" id="Coils"/>
    </source>
</evidence>